<reference evidence="2" key="1">
    <citation type="journal article" date="2022" name="Microbiol. Resour. Announc.">
        <title>Draft Genome Sequence of a Methanogenic Archaeon from West Spitsbergen Permafrost.</title>
        <authorList>
            <person name="Trubitsyn V."/>
            <person name="Rivkina E."/>
            <person name="Shcherbakova V."/>
        </authorList>
    </citation>
    <scope>NUCLEOTIDE SEQUENCE [LARGE SCALE GENOMIC DNA]</scope>
    <source>
        <strain evidence="2">VT</strain>
    </source>
</reference>
<evidence type="ECO:0000313" key="2">
    <source>
        <dbReference type="Proteomes" id="UP000825933"/>
    </source>
</evidence>
<comment type="caution">
    <text evidence="1">The sequence shown here is derived from an EMBL/GenBank/DDBJ whole genome shotgun (WGS) entry which is preliminary data.</text>
</comment>
<name>A0A8T5URB2_9EURY</name>
<protein>
    <submittedName>
        <fullName evidence="1">Uncharacterized protein</fullName>
    </submittedName>
</protein>
<dbReference type="RefSeq" id="WP_223791838.1">
    <property type="nucleotide sequence ID" value="NZ_JAIOUQ010000009.1"/>
</dbReference>
<evidence type="ECO:0000313" key="1">
    <source>
        <dbReference type="EMBL" id="MBZ2166298.1"/>
    </source>
</evidence>
<dbReference type="EMBL" id="JAIOUQ010000009">
    <property type="protein sequence ID" value="MBZ2166298.1"/>
    <property type="molecule type" value="Genomic_DNA"/>
</dbReference>
<organism evidence="1 2">
    <name type="scientific">Methanobacterium spitsbergense</name>
    <dbReference type="NCBI Taxonomy" id="2874285"/>
    <lineage>
        <taxon>Archaea</taxon>
        <taxon>Methanobacteriati</taxon>
        <taxon>Methanobacteriota</taxon>
        <taxon>Methanomada group</taxon>
        <taxon>Methanobacteria</taxon>
        <taxon>Methanobacteriales</taxon>
        <taxon>Methanobacteriaceae</taxon>
        <taxon>Methanobacterium</taxon>
    </lineage>
</organism>
<accession>A0A8T5URB2</accession>
<gene>
    <name evidence="1" type="ORF">K8N75_09640</name>
</gene>
<keyword evidence="2" id="KW-1185">Reference proteome</keyword>
<dbReference type="AlphaFoldDB" id="A0A8T5URB2"/>
<proteinExistence type="predicted"/>
<dbReference type="Proteomes" id="UP000825933">
    <property type="component" value="Unassembled WGS sequence"/>
</dbReference>
<sequence length="239" mass="25688">MVVTDKAIDVVTGTVNTNFGVIDDCDAKNMTTESGNTIFKNTLSTTRMLKGTGSNKLTSLSNNAALTHTVMKTGITADWSASDKFGMVVFSDKNLAAGDVQFVINATTGGLQYINLPTITRGIPVFVELSKGAVTCADVIGYGFRRHCAKTFNLYIGTIVRYLAAESSVLEEIPTMRVTAVSEPTKSTVDIIGVLASAESSNAPIKLVEDTDYMINPVNKRVIWMTDQSLKAGTADYNY</sequence>